<evidence type="ECO:0000313" key="1">
    <source>
        <dbReference type="EMBL" id="GFY47127.1"/>
    </source>
</evidence>
<comment type="caution">
    <text evidence="2">The sequence shown here is derived from an EMBL/GenBank/DDBJ whole genome shotgun (WGS) entry which is preliminary data.</text>
</comment>
<reference evidence="2" key="1">
    <citation type="submission" date="2020-08" db="EMBL/GenBank/DDBJ databases">
        <title>Multicomponent nature underlies the extraordinary mechanical properties of spider dragline silk.</title>
        <authorList>
            <person name="Kono N."/>
            <person name="Nakamura H."/>
            <person name="Mori M."/>
            <person name="Yoshida Y."/>
            <person name="Ohtoshi R."/>
            <person name="Malay A.D."/>
            <person name="Moran D.A.P."/>
            <person name="Tomita M."/>
            <person name="Numata K."/>
            <person name="Arakawa K."/>
        </authorList>
    </citation>
    <scope>NUCLEOTIDE SEQUENCE</scope>
</reference>
<dbReference type="AlphaFoldDB" id="A0A8X6YHS7"/>
<evidence type="ECO:0000313" key="3">
    <source>
        <dbReference type="Proteomes" id="UP000886998"/>
    </source>
</evidence>
<dbReference type="Proteomes" id="UP000886998">
    <property type="component" value="Unassembled WGS sequence"/>
</dbReference>
<protein>
    <submittedName>
        <fullName evidence="2">Uncharacterized protein</fullName>
    </submittedName>
</protein>
<dbReference type="EMBL" id="BMAV01018432">
    <property type="protein sequence ID" value="GFY70817.1"/>
    <property type="molecule type" value="Genomic_DNA"/>
</dbReference>
<organism evidence="2 3">
    <name type="scientific">Trichonephila inaurata madagascariensis</name>
    <dbReference type="NCBI Taxonomy" id="2747483"/>
    <lineage>
        <taxon>Eukaryota</taxon>
        <taxon>Metazoa</taxon>
        <taxon>Ecdysozoa</taxon>
        <taxon>Arthropoda</taxon>
        <taxon>Chelicerata</taxon>
        <taxon>Arachnida</taxon>
        <taxon>Araneae</taxon>
        <taxon>Araneomorphae</taxon>
        <taxon>Entelegynae</taxon>
        <taxon>Araneoidea</taxon>
        <taxon>Nephilidae</taxon>
        <taxon>Trichonephila</taxon>
        <taxon>Trichonephila inaurata</taxon>
    </lineage>
</organism>
<dbReference type="OrthoDB" id="6407690at2759"/>
<accession>A0A8X6YHS7</accession>
<sequence>MNIRFFPSLQLLATVRIALRFIHEFHFHIVRTDFKGVTGDRERFYNVSIRHKVRLIHLPNLIRKNISGIVRAMATEVAKWYDSHRDLLPPASIDNWKRICWYSHGTIDYFATARAFLQDENLNRRQRFVLSCKYYLEDDVEALWEDMSEDDLMFIKRHTEWTSDLRFWMDALQSNTTLDWTQITHEAETGNYYRTNYPSNFFCGNYLGLPYYFPRLRSVRARFRCLYLATGNYSIRPFYLYLCLAQMQDYEVDGMFKRFPEKHRYQVIESFLYWPLQGIFLSIIERFRHRISNEIYLDLFKFILCERFERELLDHQYVSLVKQLWAPLSEETRSFVRKDRLYPCIAYIINSSDQDPIPNNLIELFKCR</sequence>
<evidence type="ECO:0000313" key="2">
    <source>
        <dbReference type="EMBL" id="GFY70817.1"/>
    </source>
</evidence>
<name>A0A8X6YHS7_9ARAC</name>
<gene>
    <name evidence="2" type="primary">NCL1_38110</name>
    <name evidence="1" type="ORF">TNIN_257751</name>
    <name evidence="2" type="ORF">TNIN_474021</name>
</gene>
<dbReference type="EMBL" id="BMAV01005772">
    <property type="protein sequence ID" value="GFY47127.1"/>
    <property type="molecule type" value="Genomic_DNA"/>
</dbReference>
<keyword evidence="3" id="KW-1185">Reference proteome</keyword>
<proteinExistence type="predicted"/>